<evidence type="ECO:0000313" key="6">
    <source>
        <dbReference type="Proteomes" id="UP000522688"/>
    </source>
</evidence>
<evidence type="ECO:0000313" key="4">
    <source>
        <dbReference type="EMBL" id="MBA8813831.1"/>
    </source>
</evidence>
<reference evidence="4 6" key="2">
    <citation type="submission" date="2020-07" db="EMBL/GenBank/DDBJ databases">
        <title>Sequencing the genomes of 1000 actinobacteria strains.</title>
        <authorList>
            <person name="Klenk H.-P."/>
        </authorList>
    </citation>
    <scope>NUCLEOTIDE SEQUENCE [LARGE SCALE GENOMIC DNA]</scope>
    <source>
        <strain evidence="4 6">DSM 10309</strain>
    </source>
</reference>
<reference evidence="3 5" key="1">
    <citation type="submission" date="2019-07" db="EMBL/GenBank/DDBJ databases">
        <title>Whole genome shotgun sequence of Frigoribacterium faeni NBRC 103066.</title>
        <authorList>
            <person name="Hosoyama A."/>
            <person name="Uohara A."/>
            <person name="Ohji S."/>
            <person name="Ichikawa N."/>
        </authorList>
    </citation>
    <scope>NUCLEOTIDE SEQUENCE [LARGE SCALE GENOMIC DNA]</scope>
    <source>
        <strain evidence="3 5">NBRC 103066</strain>
    </source>
</reference>
<organism evidence="4 6">
    <name type="scientific">Frigoribacterium faeni</name>
    <dbReference type="NCBI Taxonomy" id="145483"/>
    <lineage>
        <taxon>Bacteria</taxon>
        <taxon>Bacillati</taxon>
        <taxon>Actinomycetota</taxon>
        <taxon>Actinomycetes</taxon>
        <taxon>Micrococcales</taxon>
        <taxon>Microbacteriaceae</taxon>
        <taxon>Frigoribacterium</taxon>
    </lineage>
</organism>
<gene>
    <name evidence="4" type="ORF">FB463_002080</name>
    <name evidence="3" type="ORF">FFA01_05030</name>
</gene>
<feature type="domain" description="NAD-dependent epimerase/dehydratase" evidence="2">
    <location>
        <begin position="4"/>
        <end position="86"/>
    </location>
</feature>
<feature type="compositionally biased region" description="Low complexity" evidence="1">
    <location>
        <begin position="202"/>
        <end position="238"/>
    </location>
</feature>
<comment type="caution">
    <text evidence="4">The sequence shown here is derived from an EMBL/GenBank/DDBJ whole genome shotgun (WGS) entry which is preliminary data.</text>
</comment>
<feature type="compositionally biased region" description="Low complexity" evidence="1">
    <location>
        <begin position="182"/>
        <end position="192"/>
    </location>
</feature>
<keyword evidence="5" id="KW-1185">Reference proteome</keyword>
<feature type="region of interest" description="Disordered" evidence="1">
    <location>
        <begin position="177"/>
        <end position="238"/>
    </location>
</feature>
<dbReference type="EMBL" id="BJUV01000003">
    <property type="protein sequence ID" value="GEK82194.1"/>
    <property type="molecule type" value="Genomic_DNA"/>
</dbReference>
<evidence type="ECO:0000313" key="3">
    <source>
        <dbReference type="EMBL" id="GEK82194.1"/>
    </source>
</evidence>
<name>A0A7W3JJ50_9MICO</name>
<dbReference type="OrthoDB" id="7941246at2"/>
<dbReference type="Proteomes" id="UP000321154">
    <property type="component" value="Unassembled WGS sequence"/>
</dbReference>
<evidence type="ECO:0000313" key="5">
    <source>
        <dbReference type="Proteomes" id="UP000321154"/>
    </source>
</evidence>
<accession>A0A7W3JJ50</accession>
<evidence type="ECO:0000256" key="1">
    <source>
        <dbReference type="SAM" id="MobiDB-lite"/>
    </source>
</evidence>
<protein>
    <submittedName>
        <fullName evidence="4">Nucleoside-diphosphate-sugar epimerase</fullName>
    </submittedName>
</protein>
<dbReference type="EMBL" id="JACGWW010000002">
    <property type="protein sequence ID" value="MBA8813831.1"/>
    <property type="molecule type" value="Genomic_DNA"/>
</dbReference>
<evidence type="ECO:0000259" key="2">
    <source>
        <dbReference type="Pfam" id="PF01370"/>
    </source>
</evidence>
<dbReference type="Gene3D" id="3.40.50.720">
    <property type="entry name" value="NAD(P)-binding Rossmann-like Domain"/>
    <property type="match status" value="1"/>
</dbReference>
<dbReference type="Pfam" id="PF01370">
    <property type="entry name" value="Epimerase"/>
    <property type="match status" value="1"/>
</dbReference>
<sequence>MKLLVLGGTAWLGHLIATTAIDAGHDVTCVARGSSAPDGATLVRADRDHDDALAPVSDTRWDAVIDVAREPGHVRRAVRDLEPVADHYLFVSTTSVYASNERIGADETAERLPPLTADRITAPDDYGPAKAAGEDAVLAGFGPDRSLIARAGLIGGPGDPTGRTDYWPWRFAHPAPAPAPAAAPATASAPAPTTAPAPASAPTPTTALTPAPATASAPASAPAATPSSDDATSPDASAEVTPGLVLAPEAPGLPTSVIDVRDLAEWLVRCAEQGTRGVMNAMGPVTPFAEHLVAAREAARDSADQRAVGPTSADPVVVPASADWLLAHDVGQWAGPRSLPLWIADPAWHGMNARSIDRARSAGLTHRLLVDTLRDALDHRSSRPDADDRPSGLSDGDHAALLAELLAP</sequence>
<proteinExistence type="predicted"/>
<dbReference type="Proteomes" id="UP000522688">
    <property type="component" value="Unassembled WGS sequence"/>
</dbReference>
<dbReference type="InterPro" id="IPR001509">
    <property type="entry name" value="Epimerase_deHydtase"/>
</dbReference>
<dbReference type="InterPro" id="IPR036291">
    <property type="entry name" value="NAD(P)-bd_dom_sf"/>
</dbReference>
<dbReference type="RefSeq" id="WP_146852645.1">
    <property type="nucleotide sequence ID" value="NZ_BAAAHR010000003.1"/>
</dbReference>
<dbReference type="SUPFAM" id="SSF51735">
    <property type="entry name" value="NAD(P)-binding Rossmann-fold domains"/>
    <property type="match status" value="1"/>
</dbReference>
<dbReference type="AlphaFoldDB" id="A0A7W3JJ50"/>